<evidence type="ECO:0000313" key="1">
    <source>
        <dbReference type="EMBL" id="ALO25077.1"/>
    </source>
</evidence>
<dbReference type="PATRIC" id="fig|280505.15.peg.723"/>
<dbReference type="FunFam" id="3.30.1360.170:FF:000002">
    <property type="entry name" value="Thymidylate synthase ThyX"/>
    <property type="match status" value="1"/>
</dbReference>
<dbReference type="PANTHER" id="PTHR34934">
    <property type="entry name" value="FLAVIN-DEPENDENT THYMIDYLATE SYNTHASE"/>
    <property type="match status" value="1"/>
</dbReference>
<dbReference type="SUPFAM" id="SSF69796">
    <property type="entry name" value="Thymidylate synthase-complementing protein Thy1"/>
    <property type="match status" value="2"/>
</dbReference>
<gene>
    <name evidence="1" type="ORF">LBBP_00745</name>
</gene>
<protein>
    <submittedName>
        <fullName evidence="1">Thymidylate synthase ThyX</fullName>
    </submittedName>
</protein>
<name>A0A0S2INJ1_LEPBO</name>
<dbReference type="GO" id="GO:0004799">
    <property type="term" value="F:thymidylate synthase activity"/>
    <property type="evidence" value="ECO:0007669"/>
    <property type="project" value="TreeGrafter"/>
</dbReference>
<organism evidence="1">
    <name type="scientific">Leptospira borgpetersenii serovar Ballum</name>
    <dbReference type="NCBI Taxonomy" id="280505"/>
    <lineage>
        <taxon>Bacteria</taxon>
        <taxon>Pseudomonadati</taxon>
        <taxon>Spirochaetota</taxon>
        <taxon>Spirochaetia</taxon>
        <taxon>Leptospirales</taxon>
        <taxon>Leptospiraceae</taxon>
        <taxon>Leptospira</taxon>
    </lineage>
</organism>
<dbReference type="Proteomes" id="UP000058857">
    <property type="component" value="Chromosome 1"/>
</dbReference>
<sequence>MAPYGSLDKQKSAEKRVFDELSHLRIAYRGHSPVRRFPMSAQKPIVSLLDHSKDPFNLSIATARTCYSSKGILLPSDMVASEKSIEIRDKVAKSTKKAGHLTTRQHPQFIFTLDKVSRQFVWSFLHSHPFYNSEQVSQRYVEVKKENYYVPPELNGKLLELYLDAVDFASQAYFSYTEILHPFIQEEYFRIYKARANYPDKWQIPIKKKCLEVARYLLPLGTYTYLYHSINGLTLHRYYRLMNSYDVPQEQRAVVTEMVDQVRAVDPLYADEMDDPIPLEETTEYRYFDSVFGSGKREFHPKVSANFVKEFDQELGTRYSRLVSYSSNGPEILAQSVRSILGIPKSSLGDQDAIDLVLNPAKNGHLTSTLNENSMSPISRALFNVQYSFQKRISHTADSQDQRHRMVPGGRPVLMSQYAGVPDYITPFVVQKYPELKEKYDATHTRVFEKLNRFLDAGGSPEYGTYLLPNSFPIRFYESGDLLNLHHKWRSRTCYNAQEEIFQASVEELTDVMKVHPGIAKWIKAPCWIRLQGEVKPYCPEGDHYCGTQVWKRELSEYSRVI</sequence>
<dbReference type="InterPro" id="IPR003669">
    <property type="entry name" value="Thymidylate_synthase_ThyX"/>
</dbReference>
<dbReference type="Pfam" id="PF02511">
    <property type="entry name" value="Thy1"/>
    <property type="match status" value="2"/>
</dbReference>
<dbReference type="EMBL" id="CP012029">
    <property type="protein sequence ID" value="ALO25077.1"/>
    <property type="molecule type" value="Genomic_DNA"/>
</dbReference>
<dbReference type="GO" id="GO:0050660">
    <property type="term" value="F:flavin adenine dinucleotide binding"/>
    <property type="evidence" value="ECO:0007669"/>
    <property type="project" value="InterPro"/>
</dbReference>
<accession>A0A0S2INJ1</accession>
<dbReference type="InterPro" id="IPR036098">
    <property type="entry name" value="Thymidylate_synthase_ThyX_sf"/>
</dbReference>
<dbReference type="PANTHER" id="PTHR34934:SF1">
    <property type="entry name" value="FLAVIN-DEPENDENT THYMIDYLATE SYNTHASE"/>
    <property type="match status" value="1"/>
</dbReference>
<dbReference type="Gene3D" id="3.30.1360.170">
    <property type="match status" value="2"/>
</dbReference>
<dbReference type="GO" id="GO:0050797">
    <property type="term" value="F:thymidylate synthase (FAD) activity"/>
    <property type="evidence" value="ECO:0007669"/>
    <property type="project" value="InterPro"/>
</dbReference>
<dbReference type="GO" id="GO:0006231">
    <property type="term" value="P:dTMP biosynthetic process"/>
    <property type="evidence" value="ECO:0007669"/>
    <property type="project" value="InterPro"/>
</dbReference>
<reference evidence="1 2" key="1">
    <citation type="journal article" date="2015" name="PLoS Negl. Trop. Dis.">
        <title>Distribution of Plasmids in Distinct Leptospira Pathogenic Species.</title>
        <authorList>
            <person name="Wang Y."/>
            <person name="Zhuang X."/>
            <person name="Zhong Y."/>
            <person name="Zhang C."/>
            <person name="Zhang Y."/>
            <person name="Zeng L."/>
            <person name="Zhu Y."/>
            <person name="He P."/>
            <person name="Dong K."/>
            <person name="Pal U."/>
            <person name="Guo X."/>
            <person name="Qin J."/>
        </authorList>
    </citation>
    <scope>NUCLEOTIDE SEQUENCE [LARGE SCALE GENOMIC DNA]</scope>
    <source>
        <strain evidence="1 2">56604</strain>
    </source>
</reference>
<dbReference type="AlphaFoldDB" id="A0A0S2INJ1"/>
<evidence type="ECO:0000313" key="2">
    <source>
        <dbReference type="Proteomes" id="UP000058857"/>
    </source>
</evidence>
<dbReference type="PROSITE" id="PS51331">
    <property type="entry name" value="THYX"/>
    <property type="match status" value="2"/>
</dbReference>
<proteinExistence type="predicted"/>
<dbReference type="GO" id="GO:0070402">
    <property type="term" value="F:NADPH binding"/>
    <property type="evidence" value="ECO:0007669"/>
    <property type="project" value="TreeGrafter"/>
</dbReference>
<dbReference type="CDD" id="cd20175">
    <property type="entry name" value="ThyX"/>
    <property type="match status" value="2"/>
</dbReference>